<dbReference type="SUPFAM" id="SSF53163">
    <property type="entry name" value="HybD-like"/>
    <property type="match status" value="1"/>
</dbReference>
<proteinExistence type="predicted"/>
<dbReference type="EMBL" id="JBIAQY010000015">
    <property type="protein sequence ID" value="MFF3572829.1"/>
    <property type="molecule type" value="Genomic_DNA"/>
</dbReference>
<sequence>MCGTEYLRAAPLLRGVPAWPRLHLAARHHFAHLRHLPGHQLGNSLPAGGILRPRERTSGAVVVDAALCRPSHPGRIHRTTVESLSSVAATSSHALGLREAITLARLLGRLPGELVVIVVEAARIDPRCRPLAVRGIGRAGGRRHRAGRTAPGPRRPALMSQLTVLERCARRRLERVAGLLSWRVPSYSCPLCVSR</sequence>
<dbReference type="RefSeq" id="WP_387406195.1">
    <property type="nucleotide sequence ID" value="NZ_JBIAQY010000015.1"/>
</dbReference>
<evidence type="ECO:0000313" key="1">
    <source>
        <dbReference type="EMBL" id="MFF3572829.1"/>
    </source>
</evidence>
<keyword evidence="2" id="KW-1185">Reference proteome</keyword>
<accession>A0ABW6S998</accession>
<gene>
    <name evidence="1" type="ORF">ACFYXQ_34195</name>
</gene>
<name>A0ABW6S998_9NOCA</name>
<organism evidence="1 2">
    <name type="scientific">Nocardia jiangxiensis</name>
    <dbReference type="NCBI Taxonomy" id="282685"/>
    <lineage>
        <taxon>Bacteria</taxon>
        <taxon>Bacillati</taxon>
        <taxon>Actinomycetota</taxon>
        <taxon>Actinomycetes</taxon>
        <taxon>Mycobacteriales</taxon>
        <taxon>Nocardiaceae</taxon>
        <taxon>Nocardia</taxon>
    </lineage>
</organism>
<evidence type="ECO:0000313" key="2">
    <source>
        <dbReference type="Proteomes" id="UP001601992"/>
    </source>
</evidence>
<dbReference type="Proteomes" id="UP001601992">
    <property type="component" value="Unassembled WGS sequence"/>
</dbReference>
<reference evidence="1 2" key="1">
    <citation type="submission" date="2024-10" db="EMBL/GenBank/DDBJ databases">
        <title>The Natural Products Discovery Center: Release of the First 8490 Sequenced Strains for Exploring Actinobacteria Biosynthetic Diversity.</title>
        <authorList>
            <person name="Kalkreuter E."/>
            <person name="Kautsar S.A."/>
            <person name="Yang D."/>
            <person name="Bader C.D."/>
            <person name="Teijaro C.N."/>
            <person name="Fluegel L."/>
            <person name="Davis C.M."/>
            <person name="Simpson J.R."/>
            <person name="Lauterbach L."/>
            <person name="Steele A.D."/>
            <person name="Gui C."/>
            <person name="Meng S."/>
            <person name="Li G."/>
            <person name="Viehrig K."/>
            <person name="Ye F."/>
            <person name="Su P."/>
            <person name="Kiefer A.F."/>
            <person name="Nichols A."/>
            <person name="Cepeda A.J."/>
            <person name="Yan W."/>
            <person name="Fan B."/>
            <person name="Jiang Y."/>
            <person name="Adhikari A."/>
            <person name="Zheng C.-J."/>
            <person name="Schuster L."/>
            <person name="Cowan T.M."/>
            <person name="Smanski M.J."/>
            <person name="Chevrette M.G."/>
            <person name="De Carvalho L.P.S."/>
            <person name="Shen B."/>
        </authorList>
    </citation>
    <scope>NUCLEOTIDE SEQUENCE [LARGE SCALE GENOMIC DNA]</scope>
    <source>
        <strain evidence="1 2">NPDC002593</strain>
    </source>
</reference>
<protein>
    <submittedName>
        <fullName evidence="1">Uncharacterized protein</fullName>
    </submittedName>
</protein>
<dbReference type="Gene3D" id="3.40.50.1450">
    <property type="entry name" value="HybD-like"/>
    <property type="match status" value="1"/>
</dbReference>
<dbReference type="InterPro" id="IPR000671">
    <property type="entry name" value="Peptidase_A31"/>
</dbReference>
<dbReference type="InterPro" id="IPR023430">
    <property type="entry name" value="Pept_HybD-like_dom_sf"/>
</dbReference>
<dbReference type="Pfam" id="PF01750">
    <property type="entry name" value="HycI"/>
    <property type="match status" value="1"/>
</dbReference>
<comment type="caution">
    <text evidence="1">The sequence shown here is derived from an EMBL/GenBank/DDBJ whole genome shotgun (WGS) entry which is preliminary data.</text>
</comment>